<evidence type="ECO:0000256" key="2">
    <source>
        <dbReference type="ARBA" id="ARBA00022475"/>
    </source>
</evidence>
<dbReference type="PANTHER" id="PTHR43124:SF10">
    <property type="entry name" value="PURINE EFFLUX PUMP PBUE"/>
    <property type="match status" value="1"/>
</dbReference>
<gene>
    <name evidence="8" type="ORF">DES40_0511</name>
</gene>
<dbReference type="Proteomes" id="UP000282211">
    <property type="component" value="Unassembled WGS sequence"/>
</dbReference>
<protein>
    <submittedName>
        <fullName evidence="8">Putative MFS family arabinose efflux permease</fullName>
    </submittedName>
</protein>
<dbReference type="EMBL" id="RBII01000001">
    <property type="protein sequence ID" value="RKQ71198.1"/>
    <property type="molecule type" value="Genomic_DNA"/>
</dbReference>
<feature type="transmembrane region" description="Helical" evidence="6">
    <location>
        <begin position="139"/>
        <end position="159"/>
    </location>
</feature>
<feature type="transmembrane region" description="Helical" evidence="6">
    <location>
        <begin position="368"/>
        <end position="389"/>
    </location>
</feature>
<dbReference type="InterPro" id="IPR050189">
    <property type="entry name" value="MFS_Efflux_Transporters"/>
</dbReference>
<evidence type="ECO:0000259" key="7">
    <source>
        <dbReference type="PROSITE" id="PS50850"/>
    </source>
</evidence>
<evidence type="ECO:0000256" key="1">
    <source>
        <dbReference type="ARBA" id="ARBA00004651"/>
    </source>
</evidence>
<keyword evidence="4 6" id="KW-1133">Transmembrane helix</keyword>
<keyword evidence="2" id="KW-1003">Cell membrane</keyword>
<organism evidence="8 9">
    <name type="scientific">Litorimonas taeanensis</name>
    <dbReference type="NCBI Taxonomy" id="568099"/>
    <lineage>
        <taxon>Bacteria</taxon>
        <taxon>Pseudomonadati</taxon>
        <taxon>Pseudomonadota</taxon>
        <taxon>Alphaproteobacteria</taxon>
        <taxon>Maricaulales</taxon>
        <taxon>Robiginitomaculaceae</taxon>
    </lineage>
</organism>
<sequence>MSNDRNPIDRMSVYVAVGFLSGIGILISTTMPMVIGSLIESLSFSESQAGDLVAIFSLTFTAIAVASLLFIRRVNWKVTALVMSAICAMSLFAVTLTPQYQTLILVFGIMGLGMGGLYALGMTILGDSSNPDKAFGLKLGYESMPAIIALFALPVLVIPEYGLKGMMYAMAAMAVIVAPLSFLIPSTGVKGSQAGLSNTSDMALQPNKTSASSLGLSIITLLASIIFFSGVIATWAFLEVIGGVKSLAVEKVGVVLALGMVSATIGAFVAAALGNKMGRYNPMIAIIVLNALSLVLIWQSATIFTFALGAILFTFCINYGLAYFFGLSAEIDISGRFVALSATTLSLGGVIGPAIAGRLIEGSGFGAVLSFSALCAVLSLTLYMVVVHLSRYKV</sequence>
<feature type="transmembrane region" description="Helical" evidence="6">
    <location>
        <begin position="78"/>
        <end position="97"/>
    </location>
</feature>
<feature type="transmembrane region" description="Helical" evidence="6">
    <location>
        <begin position="252"/>
        <end position="273"/>
    </location>
</feature>
<feature type="transmembrane region" description="Helical" evidence="6">
    <location>
        <begin position="103"/>
        <end position="127"/>
    </location>
</feature>
<dbReference type="SUPFAM" id="SSF103473">
    <property type="entry name" value="MFS general substrate transporter"/>
    <property type="match status" value="1"/>
</dbReference>
<evidence type="ECO:0000256" key="6">
    <source>
        <dbReference type="SAM" id="Phobius"/>
    </source>
</evidence>
<dbReference type="InParanoid" id="A0A420WJL7"/>
<dbReference type="Pfam" id="PF07690">
    <property type="entry name" value="MFS_1"/>
    <property type="match status" value="1"/>
</dbReference>
<feature type="transmembrane region" description="Helical" evidence="6">
    <location>
        <begin position="165"/>
        <end position="184"/>
    </location>
</feature>
<feature type="transmembrane region" description="Helical" evidence="6">
    <location>
        <begin position="52"/>
        <end position="71"/>
    </location>
</feature>
<keyword evidence="9" id="KW-1185">Reference proteome</keyword>
<feature type="domain" description="Major facilitator superfamily (MFS) profile" evidence="7">
    <location>
        <begin position="10"/>
        <end position="391"/>
    </location>
</feature>
<dbReference type="OrthoDB" id="9810614at2"/>
<dbReference type="GO" id="GO:0022857">
    <property type="term" value="F:transmembrane transporter activity"/>
    <property type="evidence" value="ECO:0007669"/>
    <property type="project" value="InterPro"/>
</dbReference>
<name>A0A420WJL7_9PROT</name>
<comment type="subcellular location">
    <subcellularLocation>
        <location evidence="1">Cell membrane</location>
        <topology evidence="1">Multi-pass membrane protein</topology>
    </subcellularLocation>
</comment>
<feature type="transmembrane region" description="Helical" evidence="6">
    <location>
        <begin position="337"/>
        <end position="356"/>
    </location>
</feature>
<feature type="transmembrane region" description="Helical" evidence="6">
    <location>
        <begin position="12"/>
        <end position="32"/>
    </location>
</feature>
<evidence type="ECO:0000256" key="4">
    <source>
        <dbReference type="ARBA" id="ARBA00022989"/>
    </source>
</evidence>
<feature type="transmembrane region" description="Helical" evidence="6">
    <location>
        <begin position="280"/>
        <end position="298"/>
    </location>
</feature>
<dbReference type="GO" id="GO:0005886">
    <property type="term" value="C:plasma membrane"/>
    <property type="evidence" value="ECO:0007669"/>
    <property type="project" value="UniProtKB-SubCell"/>
</dbReference>
<evidence type="ECO:0000313" key="8">
    <source>
        <dbReference type="EMBL" id="RKQ71198.1"/>
    </source>
</evidence>
<evidence type="ECO:0000313" key="9">
    <source>
        <dbReference type="Proteomes" id="UP000282211"/>
    </source>
</evidence>
<dbReference type="PROSITE" id="PS50850">
    <property type="entry name" value="MFS"/>
    <property type="match status" value="1"/>
</dbReference>
<proteinExistence type="predicted"/>
<evidence type="ECO:0000256" key="3">
    <source>
        <dbReference type="ARBA" id="ARBA00022692"/>
    </source>
</evidence>
<comment type="caution">
    <text evidence="8">The sequence shown here is derived from an EMBL/GenBank/DDBJ whole genome shotgun (WGS) entry which is preliminary data.</text>
</comment>
<accession>A0A420WJL7</accession>
<dbReference type="InterPro" id="IPR020846">
    <property type="entry name" value="MFS_dom"/>
</dbReference>
<feature type="transmembrane region" description="Helical" evidence="6">
    <location>
        <begin position="304"/>
        <end position="325"/>
    </location>
</feature>
<reference evidence="8 9" key="1">
    <citation type="submission" date="2018-10" db="EMBL/GenBank/DDBJ databases">
        <title>Genomic Encyclopedia of Type Strains, Phase IV (KMG-IV): sequencing the most valuable type-strain genomes for metagenomic binning, comparative biology and taxonomic classification.</title>
        <authorList>
            <person name="Goeker M."/>
        </authorList>
    </citation>
    <scope>NUCLEOTIDE SEQUENCE [LARGE SCALE GENOMIC DNA]</scope>
    <source>
        <strain evidence="8 9">DSM 22008</strain>
    </source>
</reference>
<feature type="transmembrane region" description="Helical" evidence="6">
    <location>
        <begin position="214"/>
        <end position="237"/>
    </location>
</feature>
<dbReference type="InterPro" id="IPR011701">
    <property type="entry name" value="MFS"/>
</dbReference>
<dbReference type="PANTHER" id="PTHR43124">
    <property type="entry name" value="PURINE EFFLUX PUMP PBUE"/>
    <property type="match status" value="1"/>
</dbReference>
<dbReference type="InterPro" id="IPR036259">
    <property type="entry name" value="MFS_trans_sf"/>
</dbReference>
<dbReference type="RefSeq" id="WP_121098997.1">
    <property type="nucleotide sequence ID" value="NZ_RBII01000001.1"/>
</dbReference>
<dbReference type="AlphaFoldDB" id="A0A420WJL7"/>
<dbReference type="Gene3D" id="1.20.1250.20">
    <property type="entry name" value="MFS general substrate transporter like domains"/>
    <property type="match status" value="1"/>
</dbReference>
<evidence type="ECO:0000256" key="5">
    <source>
        <dbReference type="ARBA" id="ARBA00023136"/>
    </source>
</evidence>
<keyword evidence="3 6" id="KW-0812">Transmembrane</keyword>
<keyword evidence="5 6" id="KW-0472">Membrane</keyword>